<dbReference type="RefSeq" id="XP_007867306.1">
    <property type="nucleotide sequence ID" value="XM_007869115.1"/>
</dbReference>
<dbReference type="AlphaFoldDB" id="S7RMM1"/>
<accession>S7RMM1</accession>
<dbReference type="PANTHER" id="PTHR43827">
    <property type="entry name" value="2,5-DIKETO-D-GLUCONIC ACID REDUCTASE"/>
    <property type="match status" value="1"/>
</dbReference>
<sequence length="319" mass="35332">MASDIPVFTLNDGTKIPSIGMGCWMGEPGGGERVYQMCINALKCGYRHFDTAFGYGNEEWVGRAIRESGVPREEIYLTTKLPNHHHHKVRESFEESFAALDCGYVDLYLMHWPQAVGEDGKTVPPDEHPTPVDTYKEMEKLLETGKVKSIGVSNFSIKTLSELLPHVSIVPATNQVELHPCLPQNELKAFCESKGILLTAYSPLGRPLAKGSPPIFFQDETILSVAKKNNATPAQIVVSWGVQRGTIVVPKSENVERMKANITLVKLSDEDMNAINNLHKKPGMHKSLLAYHNIDPGNVFGWTYADMGWDNMKPGGIIS</sequence>
<dbReference type="PROSITE" id="PS00062">
    <property type="entry name" value="ALDOKETO_REDUCTASE_2"/>
    <property type="match status" value="1"/>
</dbReference>
<feature type="active site" description="Proton donor" evidence="4">
    <location>
        <position position="55"/>
    </location>
</feature>
<dbReference type="InterPro" id="IPR018170">
    <property type="entry name" value="Aldo/ket_reductase_CS"/>
</dbReference>
<dbReference type="InterPro" id="IPR023210">
    <property type="entry name" value="NADP_OxRdtase_dom"/>
</dbReference>
<dbReference type="KEGG" id="gtr:GLOTRDRAFT_139403"/>
<name>S7RMM1_GLOTA</name>
<dbReference type="PRINTS" id="PR00069">
    <property type="entry name" value="ALDKETRDTASE"/>
</dbReference>
<evidence type="ECO:0000256" key="5">
    <source>
        <dbReference type="PIRSR" id="PIRSR000097-2"/>
    </source>
</evidence>
<gene>
    <name evidence="8" type="ORF">GLOTRDRAFT_139403</name>
</gene>
<organism evidence="8 9">
    <name type="scientific">Gloeophyllum trabeum (strain ATCC 11539 / FP-39264 / Madison 617)</name>
    <name type="common">Brown rot fungus</name>
    <dbReference type="NCBI Taxonomy" id="670483"/>
    <lineage>
        <taxon>Eukaryota</taxon>
        <taxon>Fungi</taxon>
        <taxon>Dikarya</taxon>
        <taxon>Basidiomycota</taxon>
        <taxon>Agaricomycotina</taxon>
        <taxon>Agaricomycetes</taxon>
        <taxon>Gloeophyllales</taxon>
        <taxon>Gloeophyllaceae</taxon>
        <taxon>Gloeophyllum</taxon>
    </lineage>
</organism>
<keyword evidence="3" id="KW-0560">Oxidoreductase</keyword>
<evidence type="ECO:0000256" key="6">
    <source>
        <dbReference type="PIRSR" id="PIRSR000097-3"/>
    </source>
</evidence>
<dbReference type="FunFam" id="3.20.20.100:FF:000002">
    <property type="entry name" value="2,5-diketo-D-gluconic acid reductase A"/>
    <property type="match status" value="1"/>
</dbReference>
<protein>
    <submittedName>
        <fullName evidence="8">Aado/keto reductase</fullName>
    </submittedName>
</protein>
<dbReference type="OrthoDB" id="5945798at2759"/>
<dbReference type="InterPro" id="IPR020471">
    <property type="entry name" value="AKR"/>
</dbReference>
<evidence type="ECO:0000256" key="4">
    <source>
        <dbReference type="PIRSR" id="PIRSR000097-1"/>
    </source>
</evidence>
<evidence type="ECO:0000256" key="1">
    <source>
        <dbReference type="ARBA" id="ARBA00007905"/>
    </source>
</evidence>
<keyword evidence="9" id="KW-1185">Reference proteome</keyword>
<dbReference type="Proteomes" id="UP000030669">
    <property type="component" value="Unassembled WGS sequence"/>
</dbReference>
<dbReference type="SUPFAM" id="SSF51430">
    <property type="entry name" value="NAD(P)-linked oxidoreductase"/>
    <property type="match status" value="1"/>
</dbReference>
<dbReference type="OMA" id="CASDYKN"/>
<dbReference type="Pfam" id="PF00248">
    <property type="entry name" value="Aldo_ket_red"/>
    <property type="match status" value="1"/>
</dbReference>
<proteinExistence type="inferred from homology"/>
<dbReference type="STRING" id="670483.S7RMM1"/>
<evidence type="ECO:0000256" key="2">
    <source>
        <dbReference type="ARBA" id="ARBA00022857"/>
    </source>
</evidence>
<dbReference type="CDD" id="cd19071">
    <property type="entry name" value="AKR_AKR1-5-like"/>
    <property type="match status" value="1"/>
</dbReference>
<reference evidence="8 9" key="1">
    <citation type="journal article" date="2012" name="Science">
        <title>The Paleozoic origin of enzymatic lignin decomposition reconstructed from 31 fungal genomes.</title>
        <authorList>
            <person name="Floudas D."/>
            <person name="Binder M."/>
            <person name="Riley R."/>
            <person name="Barry K."/>
            <person name="Blanchette R.A."/>
            <person name="Henrissat B."/>
            <person name="Martinez A.T."/>
            <person name="Otillar R."/>
            <person name="Spatafora J.W."/>
            <person name="Yadav J.S."/>
            <person name="Aerts A."/>
            <person name="Benoit I."/>
            <person name="Boyd A."/>
            <person name="Carlson A."/>
            <person name="Copeland A."/>
            <person name="Coutinho P.M."/>
            <person name="de Vries R.P."/>
            <person name="Ferreira P."/>
            <person name="Findley K."/>
            <person name="Foster B."/>
            <person name="Gaskell J."/>
            <person name="Glotzer D."/>
            <person name="Gorecki P."/>
            <person name="Heitman J."/>
            <person name="Hesse C."/>
            <person name="Hori C."/>
            <person name="Igarashi K."/>
            <person name="Jurgens J.A."/>
            <person name="Kallen N."/>
            <person name="Kersten P."/>
            <person name="Kohler A."/>
            <person name="Kuees U."/>
            <person name="Kumar T.K.A."/>
            <person name="Kuo A."/>
            <person name="LaButti K."/>
            <person name="Larrondo L.F."/>
            <person name="Lindquist E."/>
            <person name="Ling A."/>
            <person name="Lombard V."/>
            <person name="Lucas S."/>
            <person name="Lundell T."/>
            <person name="Martin R."/>
            <person name="McLaughlin D.J."/>
            <person name="Morgenstern I."/>
            <person name="Morin E."/>
            <person name="Murat C."/>
            <person name="Nagy L.G."/>
            <person name="Nolan M."/>
            <person name="Ohm R.A."/>
            <person name="Patyshakuliyeva A."/>
            <person name="Rokas A."/>
            <person name="Ruiz-Duenas F.J."/>
            <person name="Sabat G."/>
            <person name="Salamov A."/>
            <person name="Samejima M."/>
            <person name="Schmutz J."/>
            <person name="Slot J.C."/>
            <person name="St John F."/>
            <person name="Stenlid J."/>
            <person name="Sun H."/>
            <person name="Sun S."/>
            <person name="Syed K."/>
            <person name="Tsang A."/>
            <person name="Wiebenga A."/>
            <person name="Young D."/>
            <person name="Pisabarro A."/>
            <person name="Eastwood D.C."/>
            <person name="Martin F."/>
            <person name="Cullen D."/>
            <person name="Grigoriev I.V."/>
            <person name="Hibbett D.S."/>
        </authorList>
    </citation>
    <scope>NUCLEOTIDE SEQUENCE [LARGE SCALE GENOMIC DNA]</scope>
    <source>
        <strain evidence="8 9">ATCC 11539</strain>
    </source>
</reference>
<dbReference type="GeneID" id="19304237"/>
<evidence type="ECO:0000313" key="9">
    <source>
        <dbReference type="Proteomes" id="UP000030669"/>
    </source>
</evidence>
<evidence type="ECO:0000259" key="7">
    <source>
        <dbReference type="Pfam" id="PF00248"/>
    </source>
</evidence>
<dbReference type="PIRSF" id="PIRSF000097">
    <property type="entry name" value="AKR"/>
    <property type="match status" value="1"/>
</dbReference>
<evidence type="ECO:0000313" key="8">
    <source>
        <dbReference type="EMBL" id="EPQ53934.1"/>
    </source>
</evidence>
<dbReference type="PANTHER" id="PTHR43827:SF3">
    <property type="entry name" value="NADP-DEPENDENT OXIDOREDUCTASE DOMAIN-CONTAINING PROTEIN"/>
    <property type="match status" value="1"/>
</dbReference>
<feature type="site" description="Lowers pKa of active site Tyr" evidence="6">
    <location>
        <position position="80"/>
    </location>
</feature>
<dbReference type="eggNOG" id="KOG1577">
    <property type="taxonomic scope" value="Eukaryota"/>
</dbReference>
<dbReference type="PROSITE" id="PS00798">
    <property type="entry name" value="ALDOKETO_REDUCTASE_1"/>
    <property type="match status" value="1"/>
</dbReference>
<dbReference type="Gene3D" id="3.20.20.100">
    <property type="entry name" value="NADP-dependent oxidoreductase domain"/>
    <property type="match status" value="1"/>
</dbReference>
<dbReference type="EMBL" id="KB469304">
    <property type="protein sequence ID" value="EPQ53934.1"/>
    <property type="molecule type" value="Genomic_DNA"/>
</dbReference>
<feature type="domain" description="NADP-dependent oxidoreductase" evidence="7">
    <location>
        <begin position="19"/>
        <end position="278"/>
    </location>
</feature>
<dbReference type="HOGENOM" id="CLU_023205_0_0_1"/>
<feature type="binding site" evidence="5">
    <location>
        <position position="111"/>
    </location>
    <ligand>
        <name>substrate</name>
    </ligand>
</feature>
<comment type="similarity">
    <text evidence="1">Belongs to the aldo/keto reductase family.</text>
</comment>
<dbReference type="GO" id="GO:0016616">
    <property type="term" value="F:oxidoreductase activity, acting on the CH-OH group of donors, NAD or NADP as acceptor"/>
    <property type="evidence" value="ECO:0007669"/>
    <property type="project" value="UniProtKB-ARBA"/>
</dbReference>
<evidence type="ECO:0000256" key="3">
    <source>
        <dbReference type="ARBA" id="ARBA00023002"/>
    </source>
</evidence>
<keyword evidence="2" id="KW-0521">NADP</keyword>
<dbReference type="InterPro" id="IPR036812">
    <property type="entry name" value="NAD(P)_OxRdtase_dom_sf"/>
</dbReference>